<reference evidence="5" key="2">
    <citation type="submission" date="2024-10" db="UniProtKB">
        <authorList>
            <consortium name="EnsemblProtists"/>
        </authorList>
    </citation>
    <scope>IDENTIFICATION</scope>
</reference>
<dbReference type="InterPro" id="IPR002060">
    <property type="entry name" value="Squ/phyt_synthse"/>
</dbReference>
<organism evidence="5 6">
    <name type="scientific">Emiliania huxleyi (strain CCMP1516)</name>
    <dbReference type="NCBI Taxonomy" id="280463"/>
    <lineage>
        <taxon>Eukaryota</taxon>
        <taxon>Haptista</taxon>
        <taxon>Haptophyta</taxon>
        <taxon>Prymnesiophyceae</taxon>
        <taxon>Isochrysidales</taxon>
        <taxon>Noelaerhabdaceae</taxon>
        <taxon>Emiliania</taxon>
    </lineage>
</organism>
<keyword evidence="6" id="KW-1185">Reference proteome</keyword>
<dbReference type="GO" id="GO:0016117">
    <property type="term" value="P:carotenoid biosynthetic process"/>
    <property type="evidence" value="ECO:0007669"/>
    <property type="project" value="UniProtKB-KW"/>
</dbReference>
<dbReference type="Gene3D" id="1.10.600.10">
    <property type="entry name" value="Farnesyl Diphosphate Synthase"/>
    <property type="match status" value="1"/>
</dbReference>
<name>A0A0D3J818_EMIH1</name>
<dbReference type="EC" id="2.5.1.32" evidence="2"/>
<dbReference type="CDD" id="cd00683">
    <property type="entry name" value="Trans_IPPS_HH"/>
    <property type="match status" value="1"/>
</dbReference>
<keyword evidence="4" id="KW-0125">Carotenoid biosynthesis</keyword>
<evidence type="ECO:0000313" key="5">
    <source>
        <dbReference type="EnsemblProtists" id="EOD19653"/>
    </source>
</evidence>
<protein>
    <recommendedName>
        <fullName evidence="2">15-cis-phytoene synthase</fullName>
        <ecNumber evidence="2">2.5.1.32</ecNumber>
    </recommendedName>
</protein>
<keyword evidence="3" id="KW-0808">Transferase</keyword>
<dbReference type="SFLD" id="SFLDG01212">
    <property type="entry name" value="Phytoene_synthase_like"/>
    <property type="match status" value="1"/>
</dbReference>
<evidence type="ECO:0000256" key="1">
    <source>
        <dbReference type="ARBA" id="ARBA00001805"/>
    </source>
</evidence>
<dbReference type="InterPro" id="IPR019845">
    <property type="entry name" value="Squalene/phytoene_synthase_CS"/>
</dbReference>
<dbReference type="eggNOG" id="KOG1459">
    <property type="taxonomic scope" value="Eukaryota"/>
</dbReference>
<dbReference type="Proteomes" id="UP000013827">
    <property type="component" value="Unassembled WGS sequence"/>
</dbReference>
<dbReference type="GO" id="GO:0051996">
    <property type="term" value="F:squalene synthase [NAD(P)H] activity"/>
    <property type="evidence" value="ECO:0007669"/>
    <property type="project" value="InterPro"/>
</dbReference>
<dbReference type="SFLD" id="SFLDS00005">
    <property type="entry name" value="Isoprenoid_Synthase_Type_I"/>
    <property type="match status" value="1"/>
</dbReference>
<dbReference type="InterPro" id="IPR044843">
    <property type="entry name" value="Trans_IPPS_bact-type"/>
</dbReference>
<dbReference type="KEGG" id="ehx:EMIHUDRAFT_430735"/>
<dbReference type="SUPFAM" id="SSF48576">
    <property type="entry name" value="Terpenoid synthases"/>
    <property type="match status" value="1"/>
</dbReference>
<evidence type="ECO:0000313" key="6">
    <source>
        <dbReference type="Proteomes" id="UP000013827"/>
    </source>
</evidence>
<dbReference type="HOGENOM" id="CLU_037269_1_3_1"/>
<dbReference type="PROSITE" id="PS01044">
    <property type="entry name" value="SQUALEN_PHYTOEN_SYN_1"/>
    <property type="match status" value="1"/>
</dbReference>
<dbReference type="PaxDb" id="2903-EOD19653"/>
<dbReference type="EnsemblProtists" id="EOD19653">
    <property type="protein sequence ID" value="EOD19653"/>
    <property type="gene ID" value="EMIHUDRAFT_430735"/>
</dbReference>
<dbReference type="Pfam" id="PF00494">
    <property type="entry name" value="SQS_PSY"/>
    <property type="match status" value="1"/>
</dbReference>
<reference evidence="6" key="1">
    <citation type="journal article" date="2013" name="Nature">
        <title>Pan genome of the phytoplankton Emiliania underpins its global distribution.</title>
        <authorList>
            <person name="Read B.A."/>
            <person name="Kegel J."/>
            <person name="Klute M.J."/>
            <person name="Kuo A."/>
            <person name="Lefebvre S.C."/>
            <person name="Maumus F."/>
            <person name="Mayer C."/>
            <person name="Miller J."/>
            <person name="Monier A."/>
            <person name="Salamov A."/>
            <person name="Young J."/>
            <person name="Aguilar M."/>
            <person name="Claverie J.M."/>
            <person name="Frickenhaus S."/>
            <person name="Gonzalez K."/>
            <person name="Herman E.K."/>
            <person name="Lin Y.C."/>
            <person name="Napier J."/>
            <person name="Ogata H."/>
            <person name="Sarno A.F."/>
            <person name="Shmutz J."/>
            <person name="Schroeder D."/>
            <person name="de Vargas C."/>
            <person name="Verret F."/>
            <person name="von Dassow P."/>
            <person name="Valentin K."/>
            <person name="Van de Peer Y."/>
            <person name="Wheeler G."/>
            <person name="Dacks J.B."/>
            <person name="Delwiche C.F."/>
            <person name="Dyhrman S.T."/>
            <person name="Glockner G."/>
            <person name="John U."/>
            <person name="Richards T."/>
            <person name="Worden A.Z."/>
            <person name="Zhang X."/>
            <person name="Grigoriev I.V."/>
            <person name="Allen A.E."/>
            <person name="Bidle K."/>
            <person name="Borodovsky M."/>
            <person name="Bowler C."/>
            <person name="Brownlee C."/>
            <person name="Cock J.M."/>
            <person name="Elias M."/>
            <person name="Gladyshev V.N."/>
            <person name="Groth M."/>
            <person name="Guda C."/>
            <person name="Hadaegh A."/>
            <person name="Iglesias-Rodriguez M.D."/>
            <person name="Jenkins J."/>
            <person name="Jones B.M."/>
            <person name="Lawson T."/>
            <person name="Leese F."/>
            <person name="Lindquist E."/>
            <person name="Lobanov A."/>
            <person name="Lomsadze A."/>
            <person name="Malik S.B."/>
            <person name="Marsh M.E."/>
            <person name="Mackinder L."/>
            <person name="Mock T."/>
            <person name="Mueller-Roeber B."/>
            <person name="Pagarete A."/>
            <person name="Parker M."/>
            <person name="Probert I."/>
            <person name="Quesneville H."/>
            <person name="Raines C."/>
            <person name="Rensing S.A."/>
            <person name="Riano-Pachon D.M."/>
            <person name="Richier S."/>
            <person name="Rokitta S."/>
            <person name="Shiraiwa Y."/>
            <person name="Soanes D.M."/>
            <person name="van der Giezen M."/>
            <person name="Wahlund T.M."/>
            <person name="Williams B."/>
            <person name="Wilson W."/>
            <person name="Wolfe G."/>
            <person name="Wurch L.L."/>
        </authorList>
    </citation>
    <scope>NUCLEOTIDE SEQUENCE</scope>
</reference>
<dbReference type="PANTHER" id="PTHR31480">
    <property type="entry name" value="BIFUNCTIONAL LYCOPENE CYCLASE/PHYTOENE SYNTHASE"/>
    <property type="match status" value="1"/>
</dbReference>
<dbReference type="STRING" id="2903.R1CAE6"/>
<evidence type="ECO:0000256" key="4">
    <source>
        <dbReference type="ARBA" id="ARBA00022746"/>
    </source>
</evidence>
<evidence type="ECO:0000256" key="3">
    <source>
        <dbReference type="ARBA" id="ARBA00022679"/>
    </source>
</evidence>
<dbReference type="AlphaFoldDB" id="A0A0D3J818"/>
<dbReference type="InterPro" id="IPR033904">
    <property type="entry name" value="Trans_IPPS_HH"/>
</dbReference>
<dbReference type="SFLD" id="SFLDG01018">
    <property type="entry name" value="Squalene/Phytoene_Synthase_Lik"/>
    <property type="match status" value="1"/>
</dbReference>
<proteinExistence type="predicted"/>
<accession>A0A0D3J818</accession>
<sequence length="287" mass="31291">MTKHDPILLYVSKLLEPDVASDAGALYAWCRRLDELVDDPAVSGDPATTVARIDEWRQRLDELWEGSPRDDLDAALLVTLRRNPSLGVQPFADMLQGMRSDAVRARRVETGVQYAYQVAGTVGLMLLPLLGVSEEEDVAAARGPAIALGQAAIQLINILRDARPDAALGRIYLPRDEMAERGVDEAAVLALQCTPAYRGLVAHTAERAEAFLGRAERGGRSLPGAGPLLVAIIVELYRDYLTELARRGFDNLSAGGDRVSISTPRKVWATLRALAKVLRPEPATWTF</sequence>
<comment type="catalytic activity">
    <reaction evidence="1">
        <text>2 (2E,6E,10E)-geranylgeranyl diphosphate = 15-cis-phytoene + 2 diphosphate</text>
        <dbReference type="Rhea" id="RHEA:34475"/>
        <dbReference type="ChEBI" id="CHEBI:27787"/>
        <dbReference type="ChEBI" id="CHEBI:33019"/>
        <dbReference type="ChEBI" id="CHEBI:58756"/>
        <dbReference type="EC" id="2.5.1.32"/>
    </reaction>
</comment>
<evidence type="ECO:0000256" key="2">
    <source>
        <dbReference type="ARBA" id="ARBA00012396"/>
    </source>
</evidence>
<dbReference type="InterPro" id="IPR008949">
    <property type="entry name" value="Isoprenoid_synthase_dom_sf"/>
</dbReference>
<dbReference type="GO" id="GO:0004311">
    <property type="term" value="F:geranylgeranyl diphosphate synthase activity"/>
    <property type="evidence" value="ECO:0007669"/>
    <property type="project" value="InterPro"/>
</dbReference>
<dbReference type="RefSeq" id="XP_005772082.1">
    <property type="nucleotide sequence ID" value="XM_005772025.1"/>
</dbReference>
<dbReference type="GeneID" id="17265193"/>